<feature type="compositionally biased region" description="Polar residues" evidence="1">
    <location>
        <begin position="235"/>
        <end position="244"/>
    </location>
</feature>
<proteinExistence type="predicted"/>
<accession>A0A6B2LB88</accession>
<dbReference type="Gene3D" id="3.10.110.10">
    <property type="entry name" value="Ubiquitin Conjugating Enzyme"/>
    <property type="match status" value="1"/>
</dbReference>
<keyword evidence="2" id="KW-0812">Transmembrane</keyword>
<evidence type="ECO:0000256" key="2">
    <source>
        <dbReference type="SAM" id="Phobius"/>
    </source>
</evidence>
<evidence type="ECO:0000256" key="1">
    <source>
        <dbReference type="SAM" id="MobiDB-lite"/>
    </source>
</evidence>
<keyword evidence="2" id="KW-0472">Membrane</keyword>
<sequence length="298" mass="33908">MSSPAVRRILKEIKELRKVKSSLFVAAPLEDNIFEWHFTMRGPRNSEFENGIYHGKIILPSDYPLKPPDIIFLTPNGRFEVDKKICLTISSHHAETWRPSWGVRTAILAIIGFFPTRGDGAIASLDWPKTVRQKLARESMGWKCEKCGCYNITALPEYDENEEEVKEIDGLSNEIKLKNKEEQEKDEAEKKRKEQEAQGQQSQAQLPETQQQDPQVQETQQDTTNLTPSIPTTTGIHQRPTSADPSRENALPNRSPGMDLQFQQPHTGSAESPTQTLDIFILVVAFCLFLVLFFKFLP</sequence>
<feature type="compositionally biased region" description="Polar residues" evidence="1">
    <location>
        <begin position="261"/>
        <end position="272"/>
    </location>
</feature>
<reference evidence="4" key="1">
    <citation type="journal article" date="2020" name="J. Eukaryot. Microbiol.">
        <title>De novo Sequencing, Assembly and Annotation of the Transcriptome for the Free-Living Testate Amoeba Arcella intermedia.</title>
        <authorList>
            <person name="Ribeiro G.M."/>
            <person name="Porfirio-Sousa A.L."/>
            <person name="Maurer-Alcala X.X."/>
            <person name="Katz L.A."/>
            <person name="Lahr D.J.G."/>
        </authorList>
    </citation>
    <scope>NUCLEOTIDE SEQUENCE</scope>
</reference>
<organism evidence="4">
    <name type="scientific">Arcella intermedia</name>
    <dbReference type="NCBI Taxonomy" id="1963864"/>
    <lineage>
        <taxon>Eukaryota</taxon>
        <taxon>Amoebozoa</taxon>
        <taxon>Tubulinea</taxon>
        <taxon>Elardia</taxon>
        <taxon>Arcellinida</taxon>
        <taxon>Sphaerothecina</taxon>
        <taxon>Arcellidae</taxon>
        <taxon>Arcella</taxon>
    </lineage>
</organism>
<dbReference type="InterPro" id="IPR016135">
    <property type="entry name" value="UBQ-conjugating_enzyme/RWD"/>
</dbReference>
<dbReference type="PROSITE" id="PS50127">
    <property type="entry name" value="UBC_2"/>
    <property type="match status" value="1"/>
</dbReference>
<keyword evidence="2" id="KW-1133">Transmembrane helix</keyword>
<feature type="region of interest" description="Disordered" evidence="1">
    <location>
        <begin position="177"/>
        <end position="272"/>
    </location>
</feature>
<feature type="domain" description="UBC core" evidence="3">
    <location>
        <begin position="4"/>
        <end position="153"/>
    </location>
</feature>
<dbReference type="SUPFAM" id="SSF54495">
    <property type="entry name" value="UBC-like"/>
    <property type="match status" value="1"/>
</dbReference>
<dbReference type="Pfam" id="PF00179">
    <property type="entry name" value="UQ_con"/>
    <property type="match status" value="1"/>
</dbReference>
<feature type="transmembrane region" description="Helical" evidence="2">
    <location>
        <begin position="279"/>
        <end position="297"/>
    </location>
</feature>
<name>A0A6B2LB88_9EUKA</name>
<dbReference type="EMBL" id="GIBP01005340">
    <property type="protein sequence ID" value="NDV34309.1"/>
    <property type="molecule type" value="Transcribed_RNA"/>
</dbReference>
<feature type="compositionally biased region" description="Basic and acidic residues" evidence="1">
    <location>
        <begin position="177"/>
        <end position="196"/>
    </location>
</feature>
<evidence type="ECO:0000313" key="4">
    <source>
        <dbReference type="EMBL" id="NDV34309.1"/>
    </source>
</evidence>
<protein>
    <recommendedName>
        <fullName evidence="3">UBC core domain-containing protein</fullName>
    </recommendedName>
</protein>
<feature type="compositionally biased region" description="Low complexity" evidence="1">
    <location>
        <begin position="197"/>
        <end position="234"/>
    </location>
</feature>
<dbReference type="PANTHER" id="PTHR24067">
    <property type="entry name" value="UBIQUITIN-CONJUGATING ENZYME E2"/>
    <property type="match status" value="1"/>
</dbReference>
<dbReference type="InterPro" id="IPR050113">
    <property type="entry name" value="Ub_conjugating_enzyme"/>
</dbReference>
<evidence type="ECO:0000259" key="3">
    <source>
        <dbReference type="PROSITE" id="PS50127"/>
    </source>
</evidence>
<dbReference type="CDD" id="cd23799">
    <property type="entry name" value="UBCc_UBE2J"/>
    <property type="match status" value="1"/>
</dbReference>
<dbReference type="FunFam" id="3.10.110.10:FF:000086">
    <property type="entry name" value="Ubiquitin-conjugating enzyme E2 J1"/>
    <property type="match status" value="1"/>
</dbReference>
<dbReference type="InterPro" id="IPR000608">
    <property type="entry name" value="UBC"/>
</dbReference>
<dbReference type="SMART" id="SM00212">
    <property type="entry name" value="UBCc"/>
    <property type="match status" value="1"/>
</dbReference>
<dbReference type="AlphaFoldDB" id="A0A6B2LB88"/>